<reference evidence="2 3" key="1">
    <citation type="submission" date="2019-09" db="EMBL/GenBank/DDBJ databases">
        <authorList>
            <person name="Chandra G."/>
            <person name="Truman W A."/>
        </authorList>
    </citation>
    <scope>NUCLEOTIDE SEQUENCE [LARGE SCALE GENOMIC DNA]</scope>
    <source>
        <strain evidence="2">PS896</strain>
    </source>
</reference>
<accession>A0A5E7JJ66</accession>
<dbReference type="InterPro" id="IPR009492">
    <property type="entry name" value="TniQ"/>
</dbReference>
<gene>
    <name evidence="2" type="ORF">PS896_02136</name>
</gene>
<dbReference type="EMBL" id="CABVIN010000002">
    <property type="protein sequence ID" value="VVO87337.1"/>
    <property type="molecule type" value="Genomic_DNA"/>
</dbReference>
<dbReference type="RefSeq" id="WP_093429685.1">
    <property type="nucleotide sequence ID" value="NZ_CABVIN010000002.1"/>
</dbReference>
<dbReference type="Proteomes" id="UP000377224">
    <property type="component" value="Unassembled WGS sequence"/>
</dbReference>
<sequence>MAASYTWHPGADGVAPVWPLSQSLIADELLSSWLVRVALAHGYSPSNLASVVWPAFRIWTQDFDRGIELRRLEVLAAYTGITATTLQCSTLDRVAKLLVNDPSKRTGVWPWVLVLGCRSRFHAGGLQCCPECFTQGKTFYRIQWRLAWHTSCPIHNVGLIDCCQRCHSPLQPGLLQASELMGQCHACGALLGACARVAALPDALAIQQYADQLVTAPGSFGNITLDFTQWMRVARAMISLLQVTARQRSQTLLLFCKNLGVDTTSLTPASLGLPFEYLAQPERAKLLGGAWALMTAGPDIFIHEAKRLALPLYALHVPPHGAPDILIRMASALKVHSPHLASQRNDDHPRTQMEVLRMWLRLTRRMRRNGL</sequence>
<evidence type="ECO:0000313" key="3">
    <source>
        <dbReference type="Proteomes" id="UP000377224"/>
    </source>
</evidence>
<dbReference type="AlphaFoldDB" id="A0A5E7JJ66"/>
<proteinExistence type="predicted"/>
<feature type="domain" description="TniQ" evidence="1">
    <location>
        <begin position="21"/>
        <end position="159"/>
    </location>
</feature>
<organism evidence="2 3">
    <name type="scientific">Pseudomonas fluorescens</name>
    <dbReference type="NCBI Taxonomy" id="294"/>
    <lineage>
        <taxon>Bacteria</taxon>
        <taxon>Pseudomonadati</taxon>
        <taxon>Pseudomonadota</taxon>
        <taxon>Gammaproteobacteria</taxon>
        <taxon>Pseudomonadales</taxon>
        <taxon>Pseudomonadaceae</taxon>
        <taxon>Pseudomonas</taxon>
    </lineage>
</organism>
<dbReference type="Pfam" id="PF06527">
    <property type="entry name" value="TniQ"/>
    <property type="match status" value="1"/>
</dbReference>
<evidence type="ECO:0000259" key="1">
    <source>
        <dbReference type="Pfam" id="PF06527"/>
    </source>
</evidence>
<name>A0A5E7JJ66_PSEFL</name>
<evidence type="ECO:0000313" key="2">
    <source>
        <dbReference type="EMBL" id="VVO87337.1"/>
    </source>
</evidence>
<protein>
    <recommendedName>
        <fullName evidence="1">TniQ domain-containing protein</fullName>
    </recommendedName>
</protein>